<dbReference type="AlphaFoldDB" id="A0ABD3CBH3"/>
<evidence type="ECO:0000256" key="3">
    <source>
        <dbReference type="ARBA" id="ARBA00022771"/>
    </source>
</evidence>
<dbReference type="SUPFAM" id="SSF50249">
    <property type="entry name" value="Nucleic acid-binding proteins"/>
    <property type="match status" value="2"/>
</dbReference>
<protein>
    <submittedName>
        <fullName evidence="8">Uncharacterized protein</fullName>
    </submittedName>
</protein>
<comment type="caution">
    <text evidence="8">The sequence shown here is derived from an EMBL/GenBank/DDBJ whole genome shotgun (WGS) entry which is preliminary data.</text>
</comment>
<dbReference type="InterPro" id="IPR013955">
    <property type="entry name" value="Rep_factor-A_C"/>
</dbReference>
<gene>
    <name evidence="8" type="ORF">CASFOL_029447</name>
</gene>
<dbReference type="InterPro" id="IPR047192">
    <property type="entry name" value="Euk_RPA1_DBD_C"/>
</dbReference>
<dbReference type="GO" id="GO:0003677">
    <property type="term" value="F:DNA binding"/>
    <property type="evidence" value="ECO:0007669"/>
    <property type="project" value="UniProtKB-KW"/>
</dbReference>
<dbReference type="CDD" id="cd04476">
    <property type="entry name" value="RPA1_DBD_C"/>
    <property type="match status" value="1"/>
</dbReference>
<evidence type="ECO:0000259" key="6">
    <source>
        <dbReference type="Pfam" id="PF02721"/>
    </source>
</evidence>
<organism evidence="8 9">
    <name type="scientific">Castilleja foliolosa</name>
    <dbReference type="NCBI Taxonomy" id="1961234"/>
    <lineage>
        <taxon>Eukaryota</taxon>
        <taxon>Viridiplantae</taxon>
        <taxon>Streptophyta</taxon>
        <taxon>Embryophyta</taxon>
        <taxon>Tracheophyta</taxon>
        <taxon>Spermatophyta</taxon>
        <taxon>Magnoliopsida</taxon>
        <taxon>eudicotyledons</taxon>
        <taxon>Gunneridae</taxon>
        <taxon>Pentapetalae</taxon>
        <taxon>asterids</taxon>
        <taxon>lamiids</taxon>
        <taxon>Lamiales</taxon>
        <taxon>Orobanchaceae</taxon>
        <taxon>Pedicularideae</taxon>
        <taxon>Castillejinae</taxon>
        <taxon>Castilleja</taxon>
    </lineage>
</organism>
<evidence type="ECO:0000313" key="9">
    <source>
        <dbReference type="Proteomes" id="UP001632038"/>
    </source>
</evidence>
<keyword evidence="9" id="KW-1185">Reference proteome</keyword>
<evidence type="ECO:0000256" key="5">
    <source>
        <dbReference type="ARBA" id="ARBA00023125"/>
    </source>
</evidence>
<name>A0ABD3CBH3_9LAMI</name>
<keyword evidence="2" id="KW-0479">Metal-binding</keyword>
<dbReference type="PANTHER" id="PTHR47165:SF4">
    <property type="entry name" value="OS03G0429900 PROTEIN"/>
    <property type="match status" value="1"/>
</dbReference>
<feature type="domain" description="Replication protein A 70 kDa DNA-binding subunit B/D first OB fold" evidence="6">
    <location>
        <begin position="17"/>
        <end position="104"/>
    </location>
</feature>
<evidence type="ECO:0000259" key="7">
    <source>
        <dbReference type="Pfam" id="PF08646"/>
    </source>
</evidence>
<dbReference type="Pfam" id="PF02721">
    <property type="entry name" value="DUF223"/>
    <property type="match status" value="1"/>
</dbReference>
<reference evidence="9" key="1">
    <citation type="journal article" date="2024" name="IScience">
        <title>Strigolactones Initiate the Formation of Haustorium-like Structures in Castilleja.</title>
        <authorList>
            <person name="Buerger M."/>
            <person name="Peterson D."/>
            <person name="Chory J."/>
        </authorList>
    </citation>
    <scope>NUCLEOTIDE SEQUENCE [LARGE SCALE GENOMIC DNA]</scope>
</reference>
<evidence type="ECO:0000256" key="2">
    <source>
        <dbReference type="ARBA" id="ARBA00022723"/>
    </source>
</evidence>
<dbReference type="InterPro" id="IPR012340">
    <property type="entry name" value="NA-bd_OB-fold"/>
</dbReference>
<evidence type="ECO:0000313" key="8">
    <source>
        <dbReference type="EMBL" id="KAL3626704.1"/>
    </source>
</evidence>
<dbReference type="Pfam" id="PF08646">
    <property type="entry name" value="Rep_fac-A_C"/>
    <property type="match status" value="1"/>
</dbReference>
<keyword evidence="3" id="KW-0863">Zinc-finger</keyword>
<dbReference type="Proteomes" id="UP001632038">
    <property type="component" value="Unassembled WGS sequence"/>
</dbReference>
<dbReference type="PANTHER" id="PTHR47165">
    <property type="entry name" value="OS03G0429900 PROTEIN"/>
    <property type="match status" value="1"/>
</dbReference>
<sequence>MAFRLIKDVNRTNKPNLKLRVVRCIMKTGFENKEGGSTLEVVFHDKEGGRITGVVKKINMRMFEKRFIEGRVYGIRSYYIENNSGRFRSTLAQFKIVFHAKTLLIDFPEEHFFPDYIFDFRDFATLVDVNTVDETMLFDIIGKVNAIHNPQEREINGRRVRLIEIILEDLSGRTLSCTLWDAFVDQILSFETNLTAETPVIILQMCRAKVYRDKVTLSNSFDVTKLHTISTMPAIETFRSQIKKDDSETAKSISRGSLTVARVELDDLSAGKIKFYPVENLYSVDEEVTFWICAIISSFIGEWWYLACTRCHRKLKESDDEFYCDGCRKSYNSGVYRYKIQLEVRDSTSNASLLCWDREAEKLIGKSCHDLRVELLENPEPNIDIPDDLARLIDQTVIFKVTVKYYQIHNQSSVFTVLKLNTDPNLVKIYDQWTLEPGDEADFLSLMMKEDFDEDVGSEDEVTTPIKKVDNSKSEGCGATVKKLMFDEECVGSNNGKMPMVLNTNGNKIRKMVISEDSEDAEESVGE</sequence>
<proteinExistence type="inferred from homology"/>
<dbReference type="Gene3D" id="2.40.50.140">
    <property type="entry name" value="Nucleic acid-binding proteins"/>
    <property type="match status" value="3"/>
</dbReference>
<dbReference type="InterPro" id="IPR003871">
    <property type="entry name" value="RFA1B/D_OB_1st"/>
</dbReference>
<evidence type="ECO:0000256" key="4">
    <source>
        <dbReference type="ARBA" id="ARBA00022833"/>
    </source>
</evidence>
<dbReference type="GO" id="GO:0008270">
    <property type="term" value="F:zinc ion binding"/>
    <property type="evidence" value="ECO:0007669"/>
    <property type="project" value="UniProtKB-KW"/>
</dbReference>
<keyword evidence="5" id="KW-0238">DNA-binding</keyword>
<accession>A0ABD3CBH3</accession>
<comment type="similarity">
    <text evidence="1">Belongs to the replication factor A protein 1 family.</text>
</comment>
<dbReference type="EMBL" id="JAVIJP010000046">
    <property type="protein sequence ID" value="KAL3626704.1"/>
    <property type="molecule type" value="Genomic_DNA"/>
</dbReference>
<feature type="domain" description="Replication factor A C-terminal" evidence="7">
    <location>
        <begin position="302"/>
        <end position="413"/>
    </location>
</feature>
<dbReference type="CDD" id="cd04481">
    <property type="entry name" value="RPA1_DBD_B_like"/>
    <property type="match status" value="1"/>
</dbReference>
<evidence type="ECO:0000256" key="1">
    <source>
        <dbReference type="ARBA" id="ARBA00005690"/>
    </source>
</evidence>
<keyword evidence="4" id="KW-0862">Zinc</keyword>